<dbReference type="SUPFAM" id="SSF53850">
    <property type="entry name" value="Periplasmic binding protein-like II"/>
    <property type="match status" value="1"/>
</dbReference>
<dbReference type="Gene3D" id="3.10.105.10">
    <property type="entry name" value="Dipeptide-binding Protein, Domain 3"/>
    <property type="match status" value="1"/>
</dbReference>
<keyword evidence="7" id="KW-1185">Reference proteome</keyword>
<dbReference type="RefSeq" id="WP_132794948.1">
    <property type="nucleotide sequence ID" value="NZ_SLXM01000006.1"/>
</dbReference>
<comment type="caution">
    <text evidence="6">The sequence shown here is derived from an EMBL/GenBank/DDBJ whole genome shotgun (WGS) entry which is preliminary data.</text>
</comment>
<dbReference type="InterPro" id="IPR000914">
    <property type="entry name" value="SBP_5_dom"/>
</dbReference>
<evidence type="ECO:0000259" key="5">
    <source>
        <dbReference type="Pfam" id="PF00496"/>
    </source>
</evidence>
<dbReference type="Proteomes" id="UP000294564">
    <property type="component" value="Unassembled WGS sequence"/>
</dbReference>
<accession>A0A4R2NQV2</accession>
<dbReference type="CDD" id="cd00995">
    <property type="entry name" value="PBP2_NikA_DppA_OppA_like"/>
    <property type="match status" value="1"/>
</dbReference>
<dbReference type="InterPro" id="IPR030678">
    <property type="entry name" value="Peptide/Ni-bd"/>
</dbReference>
<feature type="domain" description="Solute-binding protein family 5" evidence="5">
    <location>
        <begin position="72"/>
        <end position="449"/>
    </location>
</feature>
<dbReference type="PANTHER" id="PTHR30290">
    <property type="entry name" value="PERIPLASMIC BINDING COMPONENT OF ABC TRANSPORTER"/>
    <property type="match status" value="1"/>
</dbReference>
<dbReference type="GO" id="GO:0015833">
    <property type="term" value="P:peptide transport"/>
    <property type="evidence" value="ECO:0007669"/>
    <property type="project" value="TreeGrafter"/>
</dbReference>
<evidence type="ECO:0000256" key="2">
    <source>
        <dbReference type="ARBA" id="ARBA00005695"/>
    </source>
</evidence>
<keyword evidence="3" id="KW-0813">Transport</keyword>
<keyword evidence="4" id="KW-0732">Signal</keyword>
<dbReference type="GO" id="GO:0043190">
    <property type="term" value="C:ATP-binding cassette (ABC) transporter complex"/>
    <property type="evidence" value="ECO:0007669"/>
    <property type="project" value="InterPro"/>
</dbReference>
<evidence type="ECO:0000313" key="6">
    <source>
        <dbReference type="EMBL" id="TCP24269.1"/>
    </source>
</evidence>
<dbReference type="GO" id="GO:0030288">
    <property type="term" value="C:outer membrane-bounded periplasmic space"/>
    <property type="evidence" value="ECO:0007669"/>
    <property type="project" value="UniProtKB-ARBA"/>
</dbReference>
<dbReference type="Gene3D" id="3.40.190.10">
    <property type="entry name" value="Periplasmic binding protein-like II"/>
    <property type="match status" value="1"/>
</dbReference>
<reference evidence="6 7" key="1">
    <citation type="submission" date="2019-03" db="EMBL/GenBank/DDBJ databases">
        <title>Genomic Encyclopedia of Type Strains, Phase IV (KMG-IV): sequencing the most valuable type-strain genomes for metagenomic binning, comparative biology and taxonomic classification.</title>
        <authorList>
            <person name="Goeker M."/>
        </authorList>
    </citation>
    <scope>NUCLEOTIDE SEQUENCE [LARGE SCALE GENOMIC DNA]</scope>
    <source>
        <strain evidence="6 7">DSM 14836</strain>
    </source>
</reference>
<dbReference type="Gene3D" id="3.90.76.10">
    <property type="entry name" value="Dipeptide-binding Protein, Domain 1"/>
    <property type="match status" value="1"/>
</dbReference>
<dbReference type="PANTHER" id="PTHR30290:SF10">
    <property type="entry name" value="PERIPLASMIC OLIGOPEPTIDE-BINDING PROTEIN-RELATED"/>
    <property type="match status" value="1"/>
</dbReference>
<evidence type="ECO:0000256" key="1">
    <source>
        <dbReference type="ARBA" id="ARBA00004196"/>
    </source>
</evidence>
<dbReference type="PIRSF" id="PIRSF002741">
    <property type="entry name" value="MppA"/>
    <property type="match status" value="1"/>
</dbReference>
<sequence>MVLRSSVLLFIICVLVSCNQRKKQFDDSQVFRYNEHSNITSLDPAFSKDQRNIWAVNQLFNGLVQLDDSLHVKPDIAKRWEISNDGAEYTFFLRDDVYFHKHEQFGETKTRKVKAQDFTYSFNRLLDDNVASPGRWVLQNVKAFEALNDSVFQIQLNKPFPPFLGLLSMKYCSVVPKEIVSFYGKEFRSNPIGTGPFKFKLWVENTKLVLRKNNNYFEKDAKGNQLPYLEAVAITFLPDKQSEFLQFVQGNLDFMKSLDASYKDEILSTSGSLVDSYKDKINMQKASYLNTEYLGFFLEGKDDNPVQSKLIRQAMNYGFDRRKMMTFLRNNIGTPANHGFIPKGLPSFNAQVGYNYSPEKAKSLVKEYKTNTGKSEVNITITTNSSYLDLCEFIQRELQNIGLTVTVNVIPPSTLRQGKANGKLSIFRASWIADYPDAENYLSLFYSKNFTPNGPNYTHFSNSTYDTLYEESISEVDNLKRYKLYQKMDSILISEAPVIPLYYDEVVRFSQKNVKGLGVNPIDMLSLKRVYKQ</sequence>
<dbReference type="AlphaFoldDB" id="A0A4R2NQV2"/>
<dbReference type="GO" id="GO:1904680">
    <property type="term" value="F:peptide transmembrane transporter activity"/>
    <property type="evidence" value="ECO:0007669"/>
    <property type="project" value="TreeGrafter"/>
</dbReference>
<protein>
    <submittedName>
        <fullName evidence="6">Peptide/nickel transport system substrate-binding protein</fullName>
    </submittedName>
</protein>
<dbReference type="InterPro" id="IPR039424">
    <property type="entry name" value="SBP_5"/>
</dbReference>
<comment type="similarity">
    <text evidence="2">Belongs to the bacterial solute-binding protein 5 family.</text>
</comment>
<dbReference type="EMBL" id="SLXM01000006">
    <property type="protein sequence ID" value="TCP24269.1"/>
    <property type="molecule type" value="Genomic_DNA"/>
</dbReference>
<dbReference type="Pfam" id="PF00496">
    <property type="entry name" value="SBP_bac_5"/>
    <property type="match status" value="1"/>
</dbReference>
<dbReference type="OrthoDB" id="9772924at2"/>
<organism evidence="6 7">
    <name type="scientific">Tenacibaculum skagerrakense</name>
    <dbReference type="NCBI Taxonomy" id="186571"/>
    <lineage>
        <taxon>Bacteria</taxon>
        <taxon>Pseudomonadati</taxon>
        <taxon>Bacteroidota</taxon>
        <taxon>Flavobacteriia</taxon>
        <taxon>Flavobacteriales</taxon>
        <taxon>Flavobacteriaceae</taxon>
        <taxon>Tenacibaculum</taxon>
    </lineage>
</organism>
<comment type="subcellular location">
    <subcellularLocation>
        <location evidence="1">Cell envelope</location>
    </subcellularLocation>
</comment>
<gene>
    <name evidence="6" type="ORF">EV195_10671</name>
</gene>
<proteinExistence type="inferred from homology"/>
<dbReference type="PROSITE" id="PS51257">
    <property type="entry name" value="PROKAR_LIPOPROTEIN"/>
    <property type="match status" value="1"/>
</dbReference>
<name>A0A4R2NQV2_9FLAO</name>
<evidence type="ECO:0000256" key="3">
    <source>
        <dbReference type="ARBA" id="ARBA00022448"/>
    </source>
</evidence>
<evidence type="ECO:0000313" key="7">
    <source>
        <dbReference type="Proteomes" id="UP000294564"/>
    </source>
</evidence>
<evidence type="ECO:0000256" key="4">
    <source>
        <dbReference type="ARBA" id="ARBA00022729"/>
    </source>
</evidence>